<dbReference type="EMBL" id="JAPZBR010000002">
    <property type="protein sequence ID" value="KAJ5362882.1"/>
    <property type="molecule type" value="Genomic_DNA"/>
</dbReference>
<keyword evidence="3" id="KW-1185">Reference proteome</keyword>
<gene>
    <name evidence="2" type="ORF">N7541_003726</name>
</gene>
<evidence type="ECO:0000256" key="1">
    <source>
        <dbReference type="SAM" id="MobiDB-lite"/>
    </source>
</evidence>
<proteinExistence type="predicted"/>
<evidence type="ECO:0000313" key="3">
    <source>
        <dbReference type="Proteomes" id="UP001148299"/>
    </source>
</evidence>
<reference evidence="2" key="2">
    <citation type="journal article" date="2023" name="IMA Fungus">
        <title>Comparative genomic study of the Penicillium genus elucidates a diverse pangenome and 15 lateral gene transfer events.</title>
        <authorList>
            <person name="Petersen C."/>
            <person name="Sorensen T."/>
            <person name="Nielsen M.R."/>
            <person name="Sondergaard T.E."/>
            <person name="Sorensen J.L."/>
            <person name="Fitzpatrick D.A."/>
            <person name="Frisvad J.C."/>
            <person name="Nielsen K.L."/>
        </authorList>
    </citation>
    <scope>NUCLEOTIDE SEQUENCE</scope>
    <source>
        <strain evidence="2">IBT 35675</strain>
    </source>
</reference>
<name>A0A9W9RMH1_PENBR</name>
<feature type="region of interest" description="Disordered" evidence="1">
    <location>
        <begin position="147"/>
        <end position="198"/>
    </location>
</feature>
<dbReference type="AlphaFoldDB" id="A0A9W9RMH1"/>
<dbReference type="Proteomes" id="UP001148299">
    <property type="component" value="Unassembled WGS sequence"/>
</dbReference>
<reference evidence="2" key="1">
    <citation type="submission" date="2022-12" db="EMBL/GenBank/DDBJ databases">
        <authorList>
            <person name="Petersen C."/>
        </authorList>
    </citation>
    <scope>NUCLEOTIDE SEQUENCE</scope>
    <source>
        <strain evidence="2">IBT 35675</strain>
    </source>
</reference>
<evidence type="ECO:0000313" key="2">
    <source>
        <dbReference type="EMBL" id="KAJ5362882.1"/>
    </source>
</evidence>
<organism evidence="2 3">
    <name type="scientific">Penicillium brevicompactum</name>
    <dbReference type="NCBI Taxonomy" id="5074"/>
    <lineage>
        <taxon>Eukaryota</taxon>
        <taxon>Fungi</taxon>
        <taxon>Dikarya</taxon>
        <taxon>Ascomycota</taxon>
        <taxon>Pezizomycotina</taxon>
        <taxon>Eurotiomycetes</taxon>
        <taxon>Eurotiomycetidae</taxon>
        <taxon>Eurotiales</taxon>
        <taxon>Aspergillaceae</taxon>
        <taxon>Penicillium</taxon>
    </lineage>
</organism>
<accession>A0A9W9RMH1</accession>
<comment type="caution">
    <text evidence="2">The sequence shown here is derived from an EMBL/GenBank/DDBJ whole genome shotgun (WGS) entry which is preliminary data.</text>
</comment>
<sequence>MRYVARRLEDQIGEKKASRNAPYKGFRVDQLLAMPDDLFDNESIFDLNELFTSAPKRILEVGFSYMSGDLTGLFTEGRLQLAPLSAFTNFNPRVNQDRTLDWTDEARTGLTRDQWDSHKGFHNDDIQPSTLRDDLLCETFQSELFPAFQSKSPNNDSDEESTGSSHNLIERSAQDTGDVEDDEQYSRYGAEPSGGYDLVETYEEDIDEEEEYSSGMEDFINDALEGDEPSKPAPRRTLRWGLRPHDEYKVDSELVTCCVLLITMINLKIDLN</sequence>
<protein>
    <submittedName>
        <fullName evidence="2">Uncharacterized protein</fullName>
    </submittedName>
</protein>